<dbReference type="AlphaFoldDB" id="D7G7G4"/>
<keyword evidence="3" id="KW-1185">Reference proteome</keyword>
<evidence type="ECO:0000256" key="1">
    <source>
        <dbReference type="SAM" id="MobiDB-lite"/>
    </source>
</evidence>
<feature type="compositionally biased region" description="Basic and acidic residues" evidence="1">
    <location>
        <begin position="23"/>
        <end position="42"/>
    </location>
</feature>
<accession>D7G7G4</accession>
<organism evidence="2 3">
    <name type="scientific">Ectocarpus siliculosus</name>
    <name type="common">Brown alga</name>
    <name type="synonym">Conferva siliculosa</name>
    <dbReference type="NCBI Taxonomy" id="2880"/>
    <lineage>
        <taxon>Eukaryota</taxon>
        <taxon>Sar</taxon>
        <taxon>Stramenopiles</taxon>
        <taxon>Ochrophyta</taxon>
        <taxon>PX clade</taxon>
        <taxon>Phaeophyceae</taxon>
        <taxon>Ectocarpales</taxon>
        <taxon>Ectocarpaceae</taxon>
        <taxon>Ectocarpus</taxon>
    </lineage>
</organism>
<dbReference type="Proteomes" id="UP000002630">
    <property type="component" value="Linkage Group LG15"/>
</dbReference>
<proteinExistence type="predicted"/>
<evidence type="ECO:0000313" key="2">
    <source>
        <dbReference type="EMBL" id="CBJ27706.1"/>
    </source>
</evidence>
<name>D7G7G4_ECTSI</name>
<reference evidence="2 3" key="1">
    <citation type="journal article" date="2010" name="Nature">
        <title>The Ectocarpus genome and the independent evolution of multicellularity in brown algae.</title>
        <authorList>
            <person name="Cock J.M."/>
            <person name="Sterck L."/>
            <person name="Rouze P."/>
            <person name="Scornet D."/>
            <person name="Allen A.E."/>
            <person name="Amoutzias G."/>
            <person name="Anthouard V."/>
            <person name="Artiguenave F."/>
            <person name="Aury J.M."/>
            <person name="Badger J.H."/>
            <person name="Beszteri B."/>
            <person name="Billiau K."/>
            <person name="Bonnet E."/>
            <person name="Bothwell J.H."/>
            <person name="Bowler C."/>
            <person name="Boyen C."/>
            <person name="Brownlee C."/>
            <person name="Carrano C.J."/>
            <person name="Charrier B."/>
            <person name="Cho G.Y."/>
            <person name="Coelho S.M."/>
            <person name="Collen J."/>
            <person name="Corre E."/>
            <person name="Da Silva C."/>
            <person name="Delage L."/>
            <person name="Delaroque N."/>
            <person name="Dittami S.M."/>
            <person name="Doulbeau S."/>
            <person name="Elias M."/>
            <person name="Farnham G."/>
            <person name="Gachon C.M."/>
            <person name="Gschloessl B."/>
            <person name="Heesch S."/>
            <person name="Jabbari K."/>
            <person name="Jubin C."/>
            <person name="Kawai H."/>
            <person name="Kimura K."/>
            <person name="Kloareg B."/>
            <person name="Kupper F.C."/>
            <person name="Lang D."/>
            <person name="Le Bail A."/>
            <person name="Leblanc C."/>
            <person name="Lerouge P."/>
            <person name="Lohr M."/>
            <person name="Lopez P.J."/>
            <person name="Martens C."/>
            <person name="Maumus F."/>
            <person name="Michel G."/>
            <person name="Miranda-Saavedra D."/>
            <person name="Morales J."/>
            <person name="Moreau H."/>
            <person name="Motomura T."/>
            <person name="Nagasato C."/>
            <person name="Napoli C.A."/>
            <person name="Nelson D.R."/>
            <person name="Nyvall-Collen P."/>
            <person name="Peters A.F."/>
            <person name="Pommier C."/>
            <person name="Potin P."/>
            <person name="Poulain J."/>
            <person name="Quesneville H."/>
            <person name="Read B."/>
            <person name="Rensing S.A."/>
            <person name="Ritter A."/>
            <person name="Rousvoal S."/>
            <person name="Samanta M."/>
            <person name="Samson G."/>
            <person name="Schroeder D.C."/>
            <person name="Segurens B."/>
            <person name="Strittmatter M."/>
            <person name="Tonon T."/>
            <person name="Tregear J.W."/>
            <person name="Valentin K."/>
            <person name="von Dassow P."/>
            <person name="Yamagishi T."/>
            <person name="Van de Peer Y."/>
            <person name="Wincker P."/>
        </authorList>
    </citation>
    <scope>NUCLEOTIDE SEQUENCE [LARGE SCALE GENOMIC DNA]</scope>
    <source>
        <strain evidence="3">Ec32 / CCAP1310/4</strain>
    </source>
</reference>
<dbReference type="InParanoid" id="D7G7G4"/>
<protein>
    <submittedName>
        <fullName evidence="2">Uncharacterized protein</fullName>
    </submittedName>
</protein>
<evidence type="ECO:0000313" key="3">
    <source>
        <dbReference type="Proteomes" id="UP000002630"/>
    </source>
</evidence>
<gene>
    <name evidence="2" type="ORF">Esi_0083_0031</name>
</gene>
<dbReference type="EMBL" id="FN649740">
    <property type="protein sequence ID" value="CBJ27706.1"/>
    <property type="molecule type" value="Genomic_DNA"/>
</dbReference>
<feature type="region of interest" description="Disordered" evidence="1">
    <location>
        <begin position="16"/>
        <end position="42"/>
    </location>
</feature>
<sequence length="42" mass="4527">MLNLLLGVRVCPFCQGQGYLDSNRGRDGEDGERGNGSEEGRA</sequence>
<dbReference type="EMBL" id="FN649064">
    <property type="protein sequence ID" value="CBJ27706.1"/>
    <property type="molecule type" value="Genomic_DNA"/>
</dbReference>